<dbReference type="InterPro" id="IPR007197">
    <property type="entry name" value="rSAM"/>
</dbReference>
<proteinExistence type="predicted"/>
<dbReference type="PROSITE" id="PS51918">
    <property type="entry name" value="RADICAL_SAM"/>
    <property type="match status" value="1"/>
</dbReference>
<dbReference type="PANTHER" id="PTHR43787">
    <property type="entry name" value="FEMO COFACTOR BIOSYNTHESIS PROTEIN NIFB-RELATED"/>
    <property type="match status" value="1"/>
</dbReference>
<keyword evidence="3" id="KW-0949">S-adenosyl-L-methionine</keyword>
<evidence type="ECO:0000256" key="4">
    <source>
        <dbReference type="ARBA" id="ARBA00022723"/>
    </source>
</evidence>
<dbReference type="CDD" id="cd01335">
    <property type="entry name" value="Radical_SAM"/>
    <property type="match status" value="1"/>
</dbReference>
<keyword evidence="6" id="KW-0411">Iron-sulfur</keyword>
<organism evidence="8 9">
    <name type="scientific">Parabacteroides faecalis</name>
    <dbReference type="NCBI Taxonomy" id="2924040"/>
    <lineage>
        <taxon>Bacteria</taxon>
        <taxon>Pseudomonadati</taxon>
        <taxon>Bacteroidota</taxon>
        <taxon>Bacteroidia</taxon>
        <taxon>Bacteroidales</taxon>
        <taxon>Tannerellaceae</taxon>
        <taxon>Parabacteroides</taxon>
    </lineage>
</organism>
<dbReference type="SFLD" id="SFLDG01083">
    <property type="entry name" value="Uncharacterised_Radical_SAM_Su"/>
    <property type="match status" value="1"/>
</dbReference>
<evidence type="ECO:0000313" key="9">
    <source>
        <dbReference type="Proteomes" id="UP001165444"/>
    </source>
</evidence>
<comment type="caution">
    <text evidence="8">The sequence shown here is derived from an EMBL/GenBank/DDBJ whole genome shotgun (WGS) entry which is preliminary data.</text>
</comment>
<keyword evidence="9" id="KW-1185">Reference proteome</keyword>
<evidence type="ECO:0000256" key="2">
    <source>
        <dbReference type="ARBA" id="ARBA00022485"/>
    </source>
</evidence>
<dbReference type="Pfam" id="PF04055">
    <property type="entry name" value="Radical_SAM"/>
    <property type="match status" value="1"/>
</dbReference>
<evidence type="ECO:0000313" key="8">
    <source>
        <dbReference type="EMBL" id="MCJ2381959.1"/>
    </source>
</evidence>
<evidence type="ECO:0000256" key="5">
    <source>
        <dbReference type="ARBA" id="ARBA00023004"/>
    </source>
</evidence>
<dbReference type="RefSeq" id="WP_243326376.1">
    <property type="nucleotide sequence ID" value="NZ_JAKZMM010000050.1"/>
</dbReference>
<sequence>MATILFDKIVYGPVHSRRLGVSLGINLFPKDGKLCTFNCIYCECGYNEDHRTRTPLPKREEVKEQLTKKLDDMRAEGLVPDVITFAGNGEPTIHPDFAGIIEDTIAIRNEHCPSAKIAVLSNSTMLDKEEVFEALCKVDDNIMKLDSVLDSRIRQIDNPNQPGFCFDKLLKNLCRFHGKVIIQTMFLRGEKDGVKVDNTTEEEITGWLDALKKINPNQVMIYTIDRETPLKTLYKVSKEDLDAIAERAREMGFQVSVSY</sequence>
<evidence type="ECO:0000256" key="3">
    <source>
        <dbReference type="ARBA" id="ARBA00022691"/>
    </source>
</evidence>
<gene>
    <name evidence="8" type="ORF">MUN53_15325</name>
</gene>
<dbReference type="InterPro" id="IPR058240">
    <property type="entry name" value="rSAM_sf"/>
</dbReference>
<dbReference type="InterPro" id="IPR013785">
    <property type="entry name" value="Aldolase_TIM"/>
</dbReference>
<protein>
    <submittedName>
        <fullName evidence="8">Radical SAM protein</fullName>
    </submittedName>
</protein>
<feature type="domain" description="Radical SAM core" evidence="7">
    <location>
        <begin position="17"/>
        <end position="254"/>
    </location>
</feature>
<dbReference type="SFLD" id="SFLDS00029">
    <property type="entry name" value="Radical_SAM"/>
    <property type="match status" value="1"/>
</dbReference>
<keyword evidence="4" id="KW-0479">Metal-binding</keyword>
<name>A0ABT0C4M8_9BACT</name>
<evidence type="ECO:0000259" key="7">
    <source>
        <dbReference type="PROSITE" id="PS51918"/>
    </source>
</evidence>
<accession>A0ABT0C4M8</accession>
<dbReference type="SUPFAM" id="SSF102114">
    <property type="entry name" value="Radical SAM enzymes"/>
    <property type="match status" value="1"/>
</dbReference>
<dbReference type="InterPro" id="IPR040084">
    <property type="entry name" value="GTPase_Obg"/>
</dbReference>
<dbReference type="Gene3D" id="3.20.20.70">
    <property type="entry name" value="Aldolase class I"/>
    <property type="match status" value="1"/>
</dbReference>
<dbReference type="EMBL" id="JAKZMM010000050">
    <property type="protein sequence ID" value="MCJ2381959.1"/>
    <property type="molecule type" value="Genomic_DNA"/>
</dbReference>
<dbReference type="PANTHER" id="PTHR43787:SF11">
    <property type="entry name" value="UPF0026 PROTEIN SLR1464"/>
    <property type="match status" value="1"/>
</dbReference>
<dbReference type="Proteomes" id="UP001165444">
    <property type="component" value="Unassembled WGS sequence"/>
</dbReference>
<evidence type="ECO:0000256" key="6">
    <source>
        <dbReference type="ARBA" id="ARBA00023014"/>
    </source>
</evidence>
<keyword evidence="5" id="KW-0408">Iron</keyword>
<evidence type="ECO:0000256" key="1">
    <source>
        <dbReference type="ARBA" id="ARBA00001966"/>
    </source>
</evidence>
<keyword evidence="2" id="KW-0004">4Fe-4S</keyword>
<comment type="cofactor">
    <cofactor evidence="1">
        <name>[4Fe-4S] cluster</name>
        <dbReference type="ChEBI" id="CHEBI:49883"/>
    </cofactor>
</comment>
<reference evidence="8 9" key="1">
    <citation type="submission" date="2022-03" db="EMBL/GenBank/DDBJ databases">
        <title>Parabacteroides sp. nov. isolated from swine feces.</title>
        <authorList>
            <person name="Bak J.E."/>
        </authorList>
    </citation>
    <scope>NUCLEOTIDE SEQUENCE [LARGE SCALE GENOMIC DNA]</scope>
    <source>
        <strain evidence="8 9">AGMB00274</strain>
    </source>
</reference>